<evidence type="ECO:0000313" key="1">
    <source>
        <dbReference type="EMBL" id="KRY73340.1"/>
    </source>
</evidence>
<proteinExistence type="predicted"/>
<dbReference type="Proteomes" id="UP000054632">
    <property type="component" value="Unassembled WGS sequence"/>
</dbReference>
<protein>
    <submittedName>
        <fullName evidence="1">Uncharacterized protein</fullName>
    </submittedName>
</protein>
<sequence length="84" mass="9934">MQTLYPWLIFYFGSDTRRRVLTELSLELSICNAGNTVLSKTLAMSDFYANRPSENYLYINSETMFKIEECYPFKNRRCLANDVR</sequence>
<gene>
    <name evidence="1" type="ORF">T4A_4951</name>
</gene>
<reference evidence="1 2" key="1">
    <citation type="submission" date="2015-01" db="EMBL/GenBank/DDBJ databases">
        <title>Evolution of Trichinella species and genotypes.</title>
        <authorList>
            <person name="Korhonen P.K."/>
            <person name="Edoardo P."/>
            <person name="Giuseppe L.R."/>
            <person name="Gasser R.B."/>
        </authorList>
    </citation>
    <scope>NUCLEOTIDE SEQUENCE [LARGE SCALE GENOMIC DNA]</scope>
    <source>
        <strain evidence="1">ISS13</strain>
    </source>
</reference>
<accession>A0A0V1EI28</accession>
<name>A0A0V1EI28_TRIPS</name>
<evidence type="ECO:0000313" key="2">
    <source>
        <dbReference type="Proteomes" id="UP000054632"/>
    </source>
</evidence>
<comment type="caution">
    <text evidence="1">The sequence shown here is derived from an EMBL/GenBank/DDBJ whole genome shotgun (WGS) entry which is preliminary data.</text>
</comment>
<organism evidence="1 2">
    <name type="scientific">Trichinella pseudospiralis</name>
    <name type="common">Parasitic roundworm</name>
    <dbReference type="NCBI Taxonomy" id="6337"/>
    <lineage>
        <taxon>Eukaryota</taxon>
        <taxon>Metazoa</taxon>
        <taxon>Ecdysozoa</taxon>
        <taxon>Nematoda</taxon>
        <taxon>Enoplea</taxon>
        <taxon>Dorylaimia</taxon>
        <taxon>Trichinellida</taxon>
        <taxon>Trichinellidae</taxon>
        <taxon>Trichinella</taxon>
    </lineage>
</organism>
<dbReference type="EMBL" id="JYDR01000035">
    <property type="protein sequence ID" value="KRY73340.1"/>
    <property type="molecule type" value="Genomic_DNA"/>
</dbReference>
<dbReference type="AlphaFoldDB" id="A0A0V1EI28"/>